<protein>
    <submittedName>
        <fullName evidence="3">Uncharacterized protein</fullName>
    </submittedName>
</protein>
<evidence type="ECO:0000256" key="1">
    <source>
        <dbReference type="SAM" id="Phobius"/>
    </source>
</evidence>
<feature type="transmembrane region" description="Helical" evidence="1">
    <location>
        <begin position="112"/>
        <end position="132"/>
    </location>
</feature>
<reference evidence="3" key="1">
    <citation type="submission" date="2022-08" db="EMBL/GenBank/DDBJ databases">
        <title>Mycobacterium kiyosense sp. nov., scotochromogenic slow-glowing species isolated from respiratory specimens.</title>
        <authorList>
            <person name="Fukano H."/>
            <person name="Kazumi Y."/>
            <person name="Sakagami N."/>
            <person name="Ato M."/>
            <person name="Mitarai S."/>
            <person name="Hoshino Y."/>
        </authorList>
    </citation>
    <scope>NUCLEOTIDE SEQUENCE</scope>
    <source>
        <strain evidence="3">1413</strain>
        <strain evidence="2">SRL2020-028</strain>
    </source>
</reference>
<dbReference type="EMBL" id="BRZI01000010">
    <property type="protein sequence ID" value="GLD30058.1"/>
    <property type="molecule type" value="Genomic_DNA"/>
</dbReference>
<organism evidence="3 4">
    <name type="scientific">Mycobacterium kiyosense</name>
    <dbReference type="NCBI Taxonomy" id="2871094"/>
    <lineage>
        <taxon>Bacteria</taxon>
        <taxon>Bacillati</taxon>
        <taxon>Actinomycetota</taxon>
        <taxon>Actinomycetes</taxon>
        <taxon>Mycobacteriales</taxon>
        <taxon>Mycobacteriaceae</taxon>
        <taxon>Mycobacterium</taxon>
    </lineage>
</organism>
<name>A0A9P3Q376_9MYCO</name>
<evidence type="ECO:0000313" key="2">
    <source>
        <dbReference type="EMBL" id="GLB82229.1"/>
    </source>
</evidence>
<dbReference type="EMBL" id="BRXE01000010">
    <property type="protein sequence ID" value="GLB82229.1"/>
    <property type="molecule type" value="Genomic_DNA"/>
</dbReference>
<feature type="transmembrane region" description="Helical" evidence="1">
    <location>
        <begin position="48"/>
        <end position="66"/>
    </location>
</feature>
<feature type="transmembrane region" description="Helical" evidence="1">
    <location>
        <begin position="78"/>
        <end position="100"/>
    </location>
</feature>
<proteinExistence type="predicted"/>
<dbReference type="GeneID" id="83629123"/>
<evidence type="ECO:0000313" key="3">
    <source>
        <dbReference type="EMBL" id="GLD30058.1"/>
    </source>
</evidence>
<dbReference type="Proteomes" id="UP001064782">
    <property type="component" value="Unassembled WGS sequence"/>
</dbReference>
<accession>A0A9P3Q376</accession>
<sequence>MNTTHVQPRTYAFARVLGPFLAILGTATVARGSEMRALLDGFESNPAWAWMSGTIVLLIGIVIVALHPYWRGAPAATVSALGWMLTARGLLLVAFPGVFMKAADATIGMSSAWMSASILVAAAGAYLTYVGWRPAPAQPVRSDATSRDLPSAA</sequence>
<dbReference type="Proteomes" id="UP001165663">
    <property type="component" value="Unassembled WGS sequence"/>
</dbReference>
<keyword evidence="4" id="KW-1185">Reference proteome</keyword>
<dbReference type="AlphaFoldDB" id="A0A9P3Q376"/>
<evidence type="ECO:0000313" key="4">
    <source>
        <dbReference type="Proteomes" id="UP001064782"/>
    </source>
</evidence>
<dbReference type="RefSeq" id="WP_236982501.1">
    <property type="nucleotide sequence ID" value="NZ_BRXE01000010.1"/>
</dbReference>
<comment type="caution">
    <text evidence="3">The sequence shown here is derived from an EMBL/GenBank/DDBJ whole genome shotgun (WGS) entry which is preliminary data.</text>
</comment>
<keyword evidence="1" id="KW-0472">Membrane</keyword>
<keyword evidence="1" id="KW-1133">Transmembrane helix</keyword>
<gene>
    <name evidence="3" type="ORF">Mkiyose1413_19410</name>
    <name evidence="2" type="ORF">SRL2020028_14850</name>
</gene>
<keyword evidence="1" id="KW-0812">Transmembrane</keyword>